<dbReference type="Proteomes" id="UP000623129">
    <property type="component" value="Unassembled WGS sequence"/>
</dbReference>
<evidence type="ECO:0000256" key="3">
    <source>
        <dbReference type="PROSITE-ProRule" id="PRU00221"/>
    </source>
</evidence>
<reference evidence="6" key="1">
    <citation type="submission" date="2020-01" db="EMBL/GenBank/DDBJ databases">
        <title>Genome sequence of Kobresia littledalei, the first chromosome-level genome in the family Cyperaceae.</title>
        <authorList>
            <person name="Qu G."/>
        </authorList>
    </citation>
    <scope>NUCLEOTIDE SEQUENCE</scope>
    <source>
        <strain evidence="6">C.B.Clarke</strain>
        <tissue evidence="6">Leaf</tissue>
    </source>
</reference>
<feature type="repeat" description="WD" evidence="3">
    <location>
        <begin position="530"/>
        <end position="564"/>
    </location>
</feature>
<evidence type="ECO:0000259" key="5">
    <source>
        <dbReference type="PROSITE" id="PS50089"/>
    </source>
</evidence>
<dbReference type="SMART" id="SM00320">
    <property type="entry name" value="WD40"/>
    <property type="match status" value="1"/>
</dbReference>
<dbReference type="GO" id="GO:0005770">
    <property type="term" value="C:late endosome"/>
    <property type="evidence" value="ECO:0007669"/>
    <property type="project" value="TreeGrafter"/>
</dbReference>
<dbReference type="Gene3D" id="2.130.10.10">
    <property type="entry name" value="YVTN repeat-like/Quinoprotein amine dehydrogenase"/>
    <property type="match status" value="1"/>
</dbReference>
<dbReference type="InterPro" id="IPR036322">
    <property type="entry name" value="WD40_repeat_dom_sf"/>
</dbReference>
<dbReference type="PROSITE" id="PS50089">
    <property type="entry name" value="ZF_RING_2"/>
    <property type="match status" value="1"/>
</dbReference>
<proteinExistence type="inferred from homology"/>
<dbReference type="InterPro" id="IPR045111">
    <property type="entry name" value="Vps41/Vps8"/>
</dbReference>
<evidence type="ECO:0000256" key="2">
    <source>
        <dbReference type="PROSITE-ProRule" id="PRU00175"/>
    </source>
</evidence>
<sequence length="1873" mass="208224">MAVELDLDAFISDNSASDDDFNPRDGDATFSLRTVDEILNSPSTSDSEPELEPKTELKNQIVPQSSLPAPEKRETRQETVTAPVIRSTSLDIPSSSASSDTLSSLVLRGLSDRPLPPLFRGVRVANPRPGAALAAAAAASRSVATPHAAAIKLRRVDPVSRSLQKESSRDVDEDVKKVEAERESGASSSAFSITGNLEDLNVSENANETLNKKESKRDELELIVEPKSVESILRSYESVLEGENVQNLNENVMLDHVQLNANLGFQEMNEEKGEELVNNSDSVNNVQLNANLGFQEMNEEQGEELVNNSESVNNPEIVAELGNDRDEQNLTKIWSKPFGIGHISENLDKISPIDDKSETPMSPTLEIAENSNEVDNLTENDKTIGTQVDDLIVEAVEIAKKAEKKLKSSMKPLEYYEEIEKRQASYGLHYEEGAVAQPMRLEGIRRGPPAVGYLQIDLDNAATRLVSSQGFKREHGSPQVVAVHRAYIAFGMSGGSVFVVPSKYSIHSSDNMDSKMLVFTNQGEKSPAPVTSMCFNQQGDFLLVGYGDGHLTIWDMAKSSAPAKVIYGEHTAPVVHSLFLGQESSSSRQYKAITGDSKGFVLLHSFSVLPLLNRFTIKSQRLLEGQKNGVVLSASPLVVDELYGLIAGSSAQGAYASASAGGLSSMMGGVVGGVLFNEGGGSSGPAEEGVVIFVTHQNALVVKLGASVEVYEKFSRPEGVREGSLPYTAWKCVLVSPDASSEEPERVSWLAIAWDRRVQVYKLVKSEMKKHSEWSIDSAAIGVAWLDDQMLVLLNTRGQLCLFTKDASELHRTSINPHDGSSVDDIITYHTHFLNVYGNPEKSYHNSVSVRGATVYILGPMHLMVSRLLPWKERIQVLQRAGDWMGALDMAMRLYDGHTQGVVDLPRKIGDIRDAIMPFLVELLLSYVDEVFSYILVAFRGQNGKESEIEEQYARVGGVAVEYCVHISRIDILFDTVFSRFLAVHQGGSFLEILEPYILKDMLGCLPPEIMQALVEYYSEKGWLQRVEQCILHMDISSLDFNQVVRLCREHGLYGALIYLFNQGLNDYRAPLEELLSVVQNSPRKEASRTCYRMLVYLKYCFQGLAFPPGHGRLPVDRVQSVRNELLQFLLEESRSQNSQISQIFRASCNICPNLCHMLVIDAAATLEVIRLALTKSEYPGLEEGLDQKTLNATVQDLTNVLVQLLGLENESLRELELDDEPRVWPSQKDLGHLLEFVSYVASQHGTSLSAQSLKHVLVYLTSPEKGLAFENEKVVLRLFRVLDVWSWCSDDVLELCSKAGFHQACGLIHATRGNNVAAMDCYMKDTEDPFHAFAFIDSMLSRLGSSDDGAVSFHSAVMSRVPDLVQLNRECTFFLVLDHFGGESQEILSRLNDHPQSLFLFLKTAIDVHLSGNLSIDEFRILKDDMAVNGYLERLTNNQKIGIERNCIQVTDEIIEIYLELLCRYEQDSVLKFLQTFDNYRLEQCLRLCLDHGATDGAAFLLERVGDVSGALVLVMTGLEEKFESLISTLEHNFKDSSDLGTILKTKEAMSVLDVLHCAIDLCQRNMHRIDQKESESLWFNLFDAFSQPLKRFSGGKGIPILRRVFSQFVGEIIEGMAGCIPLPAIMAKLLSDSGNQEFGDFKLIILKMLSTYGYEKRILDTAKSVIEDDTFYTLSLLKRGVSHAFAPQTLTCCICNSSLHKIDSNPKIRLYSCGHATHLTCESEDQHSHKPSQEHVCPVCLPKKSTLPHEENGLIGFYASNSKQKIGAVGVQRVHEADTLERSRMSQVSRFEILSHLQKSKKPFQMDSLPQLRLSPPVIYHETVNRSASIRGQSSKNNTVKGERSKRLWQIKDLKSKGFRTNLFGSEKSKT</sequence>
<evidence type="ECO:0000256" key="4">
    <source>
        <dbReference type="SAM" id="MobiDB-lite"/>
    </source>
</evidence>
<accession>A0A833REY6</accession>
<feature type="region of interest" description="Disordered" evidence="4">
    <location>
        <begin position="1"/>
        <end position="99"/>
    </location>
</feature>
<organism evidence="6 7">
    <name type="scientific">Carex littledalei</name>
    <dbReference type="NCBI Taxonomy" id="544730"/>
    <lineage>
        <taxon>Eukaryota</taxon>
        <taxon>Viridiplantae</taxon>
        <taxon>Streptophyta</taxon>
        <taxon>Embryophyta</taxon>
        <taxon>Tracheophyta</taxon>
        <taxon>Spermatophyta</taxon>
        <taxon>Magnoliopsida</taxon>
        <taxon>Liliopsida</taxon>
        <taxon>Poales</taxon>
        <taxon>Cyperaceae</taxon>
        <taxon>Cyperoideae</taxon>
        <taxon>Cariceae</taxon>
        <taxon>Carex</taxon>
        <taxon>Carex subgen. Euthyceras</taxon>
    </lineage>
</organism>
<dbReference type="SUPFAM" id="SSF50978">
    <property type="entry name" value="WD40 repeat-like"/>
    <property type="match status" value="1"/>
</dbReference>
<dbReference type="Pfam" id="PF12816">
    <property type="entry name" value="TPR_Vps8"/>
    <property type="match status" value="1"/>
</dbReference>
<comment type="similarity">
    <text evidence="1">Belongs to the VPS8 family.</text>
</comment>
<dbReference type="InterPro" id="IPR015943">
    <property type="entry name" value="WD40/YVTN_repeat-like_dom_sf"/>
</dbReference>
<keyword evidence="2" id="KW-0862">Zinc</keyword>
<feature type="compositionally biased region" description="Low complexity" evidence="4">
    <location>
        <begin position="87"/>
        <end position="99"/>
    </location>
</feature>
<dbReference type="InterPro" id="IPR001680">
    <property type="entry name" value="WD40_rpt"/>
</dbReference>
<dbReference type="EMBL" id="SWLB01000009">
    <property type="protein sequence ID" value="KAF3334174.1"/>
    <property type="molecule type" value="Genomic_DNA"/>
</dbReference>
<keyword evidence="2" id="KW-0863">Zinc-finger</keyword>
<dbReference type="OrthoDB" id="289913at2759"/>
<dbReference type="InterPro" id="IPR001841">
    <property type="entry name" value="Znf_RING"/>
</dbReference>
<dbReference type="InterPro" id="IPR025941">
    <property type="entry name" value="Vps8_central_dom"/>
</dbReference>
<dbReference type="SUPFAM" id="SSF57850">
    <property type="entry name" value="RING/U-box"/>
    <property type="match status" value="1"/>
</dbReference>
<dbReference type="PROSITE" id="PS50082">
    <property type="entry name" value="WD_REPEATS_2"/>
    <property type="match status" value="1"/>
</dbReference>
<gene>
    <name evidence="6" type="ORF">FCM35_KLT20778</name>
</gene>
<dbReference type="GO" id="GO:0006623">
    <property type="term" value="P:protein targeting to vacuole"/>
    <property type="evidence" value="ECO:0007669"/>
    <property type="project" value="InterPro"/>
</dbReference>
<feature type="domain" description="RING-type" evidence="5">
    <location>
        <begin position="1694"/>
        <end position="1742"/>
    </location>
</feature>
<dbReference type="Pfam" id="PF23410">
    <property type="entry name" value="Beta-prop_VPS8"/>
    <property type="match status" value="1"/>
</dbReference>
<name>A0A833REY6_9POAL</name>
<feature type="compositionally biased region" description="Basic and acidic residues" evidence="4">
    <location>
        <begin position="158"/>
        <end position="184"/>
    </location>
</feature>
<dbReference type="GO" id="GO:0008270">
    <property type="term" value="F:zinc ion binding"/>
    <property type="evidence" value="ECO:0007669"/>
    <property type="project" value="UniProtKB-KW"/>
</dbReference>
<protein>
    <submittedName>
        <fullName evidence="6">Vacuolar protein sorting-associated protein 8 isoform X4</fullName>
    </submittedName>
</protein>
<dbReference type="GO" id="GO:0034058">
    <property type="term" value="P:endosomal vesicle fusion"/>
    <property type="evidence" value="ECO:0007669"/>
    <property type="project" value="TreeGrafter"/>
</dbReference>
<evidence type="ECO:0000313" key="7">
    <source>
        <dbReference type="Proteomes" id="UP000623129"/>
    </source>
</evidence>
<dbReference type="PANTHER" id="PTHR12616">
    <property type="entry name" value="VACUOLAR PROTEIN SORTING VPS41"/>
    <property type="match status" value="1"/>
</dbReference>
<keyword evidence="3" id="KW-0853">WD repeat</keyword>
<evidence type="ECO:0000313" key="6">
    <source>
        <dbReference type="EMBL" id="KAF3334174.1"/>
    </source>
</evidence>
<dbReference type="PANTHER" id="PTHR12616:SF8">
    <property type="entry name" value="VACUOLAR PROTEIN SORTING-ASSOCIATED PROTEIN 8 HOMOLOG"/>
    <property type="match status" value="1"/>
</dbReference>
<comment type="caution">
    <text evidence="6">The sequence shown here is derived from an EMBL/GenBank/DDBJ whole genome shotgun (WGS) entry which is preliminary data.</text>
</comment>
<feature type="region of interest" description="Disordered" evidence="4">
    <location>
        <begin position="158"/>
        <end position="190"/>
    </location>
</feature>
<evidence type="ECO:0000256" key="1">
    <source>
        <dbReference type="ARBA" id="ARBA00009422"/>
    </source>
</evidence>
<keyword evidence="7" id="KW-1185">Reference proteome</keyword>
<dbReference type="GO" id="GO:0030897">
    <property type="term" value="C:HOPS complex"/>
    <property type="evidence" value="ECO:0007669"/>
    <property type="project" value="TreeGrafter"/>
</dbReference>
<keyword evidence="2" id="KW-0479">Metal-binding</keyword>